<dbReference type="KEGG" id="glo:Glov_2862"/>
<dbReference type="RefSeq" id="WP_012470901.1">
    <property type="nucleotide sequence ID" value="NC_010814.1"/>
</dbReference>
<dbReference type="OrthoDB" id="117888at2"/>
<gene>
    <name evidence="1" type="ordered locus">Glov_2862</name>
</gene>
<keyword evidence="2" id="KW-1185">Reference proteome</keyword>
<dbReference type="STRING" id="398767.Glov_2862"/>
<dbReference type="HOGENOM" id="CLU_1872471_0_0_7"/>
<reference evidence="1 2" key="1">
    <citation type="submission" date="2008-05" db="EMBL/GenBank/DDBJ databases">
        <title>Complete sequence of chromosome of Geobacter lovleyi SZ.</title>
        <authorList>
            <consortium name="US DOE Joint Genome Institute"/>
            <person name="Lucas S."/>
            <person name="Copeland A."/>
            <person name="Lapidus A."/>
            <person name="Glavina del Rio T."/>
            <person name="Dalin E."/>
            <person name="Tice H."/>
            <person name="Bruce D."/>
            <person name="Goodwin L."/>
            <person name="Pitluck S."/>
            <person name="Chertkov O."/>
            <person name="Meincke L."/>
            <person name="Brettin T."/>
            <person name="Detter J.C."/>
            <person name="Han C."/>
            <person name="Tapia R."/>
            <person name="Kuske C.R."/>
            <person name="Schmutz J."/>
            <person name="Larimer F."/>
            <person name="Land M."/>
            <person name="Hauser L."/>
            <person name="Kyrpides N."/>
            <person name="Mikhailova N."/>
            <person name="Sung Y."/>
            <person name="Fletcher K.E."/>
            <person name="Ritalahti K.M."/>
            <person name="Loeffler F.E."/>
            <person name="Richardson P."/>
        </authorList>
    </citation>
    <scope>NUCLEOTIDE SEQUENCE [LARGE SCALE GENOMIC DNA]</scope>
    <source>
        <strain evidence="2">ATCC BAA-1151 / DSM 17278 / SZ</strain>
    </source>
</reference>
<proteinExistence type="predicted"/>
<sequence>MPCPATDLNRSKALLKLAINLFGKWELTETERHDLLGPDDELEDRAGWLLSIHKALRLLYQENLEICYSWVKRRNQVFDNQTPLQVMLHSGIPGMKAVAFHLDSRIFDCGSGKPREGWEKAFKAMHAAGEDELLLP</sequence>
<organism evidence="1 2">
    <name type="scientific">Trichlorobacter lovleyi (strain ATCC BAA-1151 / DSM 17278 / SZ)</name>
    <name type="common">Geobacter lovleyi</name>
    <dbReference type="NCBI Taxonomy" id="398767"/>
    <lineage>
        <taxon>Bacteria</taxon>
        <taxon>Pseudomonadati</taxon>
        <taxon>Thermodesulfobacteriota</taxon>
        <taxon>Desulfuromonadia</taxon>
        <taxon>Geobacterales</taxon>
        <taxon>Geobacteraceae</taxon>
        <taxon>Trichlorobacter</taxon>
    </lineage>
</organism>
<dbReference type="AlphaFoldDB" id="B3E802"/>
<evidence type="ECO:0000313" key="1">
    <source>
        <dbReference type="EMBL" id="ACD96575.1"/>
    </source>
</evidence>
<name>B3E802_TRIL1</name>
<protein>
    <submittedName>
        <fullName evidence="1">Uncharacterized protein</fullName>
    </submittedName>
</protein>
<evidence type="ECO:0000313" key="2">
    <source>
        <dbReference type="Proteomes" id="UP000002420"/>
    </source>
</evidence>
<accession>B3E802</accession>
<dbReference type="Proteomes" id="UP000002420">
    <property type="component" value="Chromosome"/>
</dbReference>
<dbReference type="EMBL" id="CP001089">
    <property type="protein sequence ID" value="ACD96575.1"/>
    <property type="molecule type" value="Genomic_DNA"/>
</dbReference>